<name>A0ABS0VZV0_9CORY</name>
<comment type="caution">
    <text evidence="3">The sequence shown here is derived from an EMBL/GenBank/DDBJ whole genome shotgun (WGS) entry which is preliminary data.</text>
</comment>
<keyword evidence="1" id="KW-0378">Hydrolase</keyword>
<proteinExistence type="predicted"/>
<keyword evidence="2" id="KW-1133">Transmembrane helix</keyword>
<protein>
    <submittedName>
        <fullName evidence="3">Class E sortase</fullName>
    </submittedName>
</protein>
<dbReference type="SUPFAM" id="SSF63817">
    <property type="entry name" value="Sortase"/>
    <property type="match status" value="1"/>
</dbReference>
<feature type="transmembrane region" description="Helical" evidence="2">
    <location>
        <begin position="21"/>
        <end position="43"/>
    </location>
</feature>
<dbReference type="CDD" id="cd05830">
    <property type="entry name" value="Sortase_E"/>
    <property type="match status" value="1"/>
</dbReference>
<accession>A0ABS0VZV0</accession>
<evidence type="ECO:0000256" key="2">
    <source>
        <dbReference type="SAM" id="Phobius"/>
    </source>
</evidence>
<reference evidence="3 4" key="1">
    <citation type="submission" date="2020-12" db="EMBL/GenBank/DDBJ databases">
        <title>Genome public.</title>
        <authorList>
            <person name="Sun Q."/>
        </authorList>
    </citation>
    <scope>NUCLEOTIDE SEQUENCE [LARGE SCALE GENOMIC DNA]</scope>
    <source>
        <strain evidence="3 4">CCM 8864</strain>
    </source>
</reference>
<dbReference type="InterPro" id="IPR005754">
    <property type="entry name" value="Sortase"/>
</dbReference>
<dbReference type="NCBIfam" id="NF033747">
    <property type="entry name" value="class_E_sortase"/>
    <property type="match status" value="1"/>
</dbReference>
<gene>
    <name evidence="3" type="ORF">JDV76_09320</name>
</gene>
<dbReference type="InterPro" id="IPR023365">
    <property type="entry name" value="Sortase_dom-sf"/>
</dbReference>
<dbReference type="EMBL" id="JAEIOT010000011">
    <property type="protein sequence ID" value="MBI9001160.1"/>
    <property type="molecule type" value="Genomic_DNA"/>
</dbReference>
<sequence>MSHRLSTPLLEQQSTSSRGFSIVEFLGELLLTAGALLLLFAFYESYWTNIEASREQDRVASNLEQQWARAQDDAETPRENPRVRRELPLGEAFARMYVPSFGPDFHFAIVEGTEDADLLAGPGRYTDTQMPGQPGNFAVAGHRVGKGAPFNDLGNLRTCDSVVVETRDSWDIYRVLPVDAATGQQRRAEAAECLTPEQVERVAVGDYAGVEGRLITVPGDVSVIDPIPGYPDLVPDPHMEGLMTMTTCHPRFSNAQRMIVHAMLVRTDPKQDDYRPAELEEN</sequence>
<keyword evidence="4" id="KW-1185">Reference proteome</keyword>
<dbReference type="InterPro" id="IPR042003">
    <property type="entry name" value="Sortase_E"/>
</dbReference>
<evidence type="ECO:0000313" key="3">
    <source>
        <dbReference type="EMBL" id="MBI9001160.1"/>
    </source>
</evidence>
<organism evidence="3 4">
    <name type="scientific">Corynebacterium marambiense</name>
    <dbReference type="NCBI Taxonomy" id="2765364"/>
    <lineage>
        <taxon>Bacteria</taxon>
        <taxon>Bacillati</taxon>
        <taxon>Actinomycetota</taxon>
        <taxon>Actinomycetes</taxon>
        <taxon>Mycobacteriales</taxon>
        <taxon>Corynebacteriaceae</taxon>
        <taxon>Corynebacterium</taxon>
    </lineage>
</organism>
<evidence type="ECO:0000313" key="4">
    <source>
        <dbReference type="Proteomes" id="UP000625574"/>
    </source>
</evidence>
<dbReference type="Pfam" id="PF04203">
    <property type="entry name" value="Sortase"/>
    <property type="match status" value="1"/>
</dbReference>
<dbReference type="InterPro" id="IPR053465">
    <property type="entry name" value="Sortase_Class_E"/>
</dbReference>
<keyword evidence="2" id="KW-0812">Transmembrane</keyword>
<dbReference type="Proteomes" id="UP000625574">
    <property type="component" value="Unassembled WGS sequence"/>
</dbReference>
<dbReference type="RefSeq" id="WP_198736806.1">
    <property type="nucleotide sequence ID" value="NZ_JAEIOT010000011.1"/>
</dbReference>
<evidence type="ECO:0000256" key="1">
    <source>
        <dbReference type="ARBA" id="ARBA00022801"/>
    </source>
</evidence>
<dbReference type="Gene3D" id="2.40.260.10">
    <property type="entry name" value="Sortase"/>
    <property type="match status" value="1"/>
</dbReference>
<keyword evidence="2" id="KW-0472">Membrane</keyword>